<organism evidence="2 3">
    <name type="scientific">Anthostomella pinea</name>
    <dbReference type="NCBI Taxonomy" id="933095"/>
    <lineage>
        <taxon>Eukaryota</taxon>
        <taxon>Fungi</taxon>
        <taxon>Dikarya</taxon>
        <taxon>Ascomycota</taxon>
        <taxon>Pezizomycotina</taxon>
        <taxon>Sordariomycetes</taxon>
        <taxon>Xylariomycetidae</taxon>
        <taxon>Xylariales</taxon>
        <taxon>Xylariaceae</taxon>
        <taxon>Anthostomella</taxon>
    </lineage>
</organism>
<keyword evidence="3" id="KW-1185">Reference proteome</keyword>
<evidence type="ECO:0000313" key="3">
    <source>
        <dbReference type="Proteomes" id="UP001295740"/>
    </source>
</evidence>
<dbReference type="EMBL" id="CAUWAG010000020">
    <property type="protein sequence ID" value="CAJ2514057.1"/>
    <property type="molecule type" value="Genomic_DNA"/>
</dbReference>
<evidence type="ECO:0000313" key="2">
    <source>
        <dbReference type="EMBL" id="CAJ2514057.1"/>
    </source>
</evidence>
<evidence type="ECO:0000256" key="1">
    <source>
        <dbReference type="SAM" id="MobiDB-lite"/>
    </source>
</evidence>
<sequence>MGQSWSRWQQRRGAKTLQELAPHKTPGHEDPLPDLDRDILLTALNNVASYIKKKGGDVTVVAVGGAVNTIHLQSRSVTHDVDFYNNHLTAKDFETPLNGAREAVKKHKSLEEDWFNNRTILFMPRDQCAALTDEALLSARSYSRSLG</sequence>
<accession>A0AAI8YNS9</accession>
<dbReference type="Proteomes" id="UP001295740">
    <property type="component" value="Unassembled WGS sequence"/>
</dbReference>
<protein>
    <submittedName>
        <fullName evidence="2">Uu.00g021760.m01.CDS01</fullName>
    </submittedName>
</protein>
<proteinExistence type="predicted"/>
<dbReference type="AlphaFoldDB" id="A0AAI8YNS9"/>
<reference evidence="2" key="1">
    <citation type="submission" date="2023-10" db="EMBL/GenBank/DDBJ databases">
        <authorList>
            <person name="Hackl T."/>
        </authorList>
    </citation>
    <scope>NUCLEOTIDE SEQUENCE</scope>
</reference>
<name>A0AAI8YNS9_9PEZI</name>
<feature type="region of interest" description="Disordered" evidence="1">
    <location>
        <begin position="1"/>
        <end position="32"/>
    </location>
</feature>
<gene>
    <name evidence="2" type="ORF">KHLLAP_LOCUS14525</name>
</gene>
<comment type="caution">
    <text evidence="2">The sequence shown here is derived from an EMBL/GenBank/DDBJ whole genome shotgun (WGS) entry which is preliminary data.</text>
</comment>